<feature type="region of interest" description="Disordered" evidence="1">
    <location>
        <begin position="1"/>
        <end position="223"/>
    </location>
</feature>
<feature type="compositionally biased region" description="Pro residues" evidence="1">
    <location>
        <begin position="113"/>
        <end position="123"/>
    </location>
</feature>
<dbReference type="Proteomes" id="UP001213000">
    <property type="component" value="Unassembled WGS sequence"/>
</dbReference>
<dbReference type="AlphaFoldDB" id="A0AAD5VKR3"/>
<feature type="compositionally biased region" description="Basic residues" evidence="1">
    <location>
        <begin position="7"/>
        <end position="24"/>
    </location>
</feature>
<evidence type="ECO:0000313" key="3">
    <source>
        <dbReference type="Proteomes" id="UP001213000"/>
    </source>
</evidence>
<feature type="compositionally biased region" description="Basic and acidic residues" evidence="1">
    <location>
        <begin position="153"/>
        <end position="194"/>
    </location>
</feature>
<proteinExistence type="predicted"/>
<sequence length="236" mass="26332">MPDAGQKRKRPPTFQHFPRKKLKKAWVEKAKIKSKWKAQKRREGIAVSRSVAPPPDDEDRRDSDVGSADENDKGSHSDDSEPIALSDSEADSTSESAEEDETEVSSNKLDAAHPPPPPPPRLPRAPKKYNHDNNTKRPLPHDKNNKAVTKNGVKADEGQDKPSLREMFQKAYSKESLHSYKSDPLKRGRNEQHGRGRGRGGRGGTRGGNASARGRGQPDMKLRMSAMLEKIKRDYS</sequence>
<feature type="compositionally biased region" description="Basic and acidic residues" evidence="1">
    <location>
        <begin position="58"/>
        <end position="79"/>
    </location>
</feature>
<reference evidence="2" key="1">
    <citation type="submission" date="2022-07" db="EMBL/GenBank/DDBJ databases">
        <title>Genome Sequence of Leucocoprinus birnbaumii.</title>
        <authorList>
            <person name="Buettner E."/>
        </authorList>
    </citation>
    <scope>NUCLEOTIDE SEQUENCE</scope>
    <source>
        <strain evidence="2">VT141</strain>
    </source>
</reference>
<gene>
    <name evidence="2" type="ORF">NP233_g9300</name>
</gene>
<feature type="compositionally biased region" description="Acidic residues" evidence="1">
    <location>
        <begin position="88"/>
        <end position="103"/>
    </location>
</feature>
<evidence type="ECO:0000256" key="1">
    <source>
        <dbReference type="SAM" id="MobiDB-lite"/>
    </source>
</evidence>
<accession>A0AAD5VKR3</accession>
<evidence type="ECO:0008006" key="4">
    <source>
        <dbReference type="Google" id="ProtNLM"/>
    </source>
</evidence>
<evidence type="ECO:0000313" key="2">
    <source>
        <dbReference type="EMBL" id="KAJ3562885.1"/>
    </source>
</evidence>
<keyword evidence="3" id="KW-1185">Reference proteome</keyword>
<dbReference type="EMBL" id="JANIEX010000819">
    <property type="protein sequence ID" value="KAJ3562885.1"/>
    <property type="molecule type" value="Genomic_DNA"/>
</dbReference>
<name>A0AAD5VKR3_9AGAR</name>
<protein>
    <recommendedName>
        <fullName evidence="4">rRNA-processing protein FYV7</fullName>
    </recommendedName>
</protein>
<feature type="compositionally biased region" description="Basic and acidic residues" evidence="1">
    <location>
        <begin position="129"/>
        <end position="145"/>
    </location>
</feature>
<comment type="caution">
    <text evidence="2">The sequence shown here is derived from an EMBL/GenBank/DDBJ whole genome shotgun (WGS) entry which is preliminary data.</text>
</comment>
<organism evidence="2 3">
    <name type="scientific">Leucocoprinus birnbaumii</name>
    <dbReference type="NCBI Taxonomy" id="56174"/>
    <lineage>
        <taxon>Eukaryota</taxon>
        <taxon>Fungi</taxon>
        <taxon>Dikarya</taxon>
        <taxon>Basidiomycota</taxon>
        <taxon>Agaricomycotina</taxon>
        <taxon>Agaricomycetes</taxon>
        <taxon>Agaricomycetidae</taxon>
        <taxon>Agaricales</taxon>
        <taxon>Agaricineae</taxon>
        <taxon>Agaricaceae</taxon>
        <taxon>Leucocoprinus</taxon>
    </lineage>
</organism>